<evidence type="ECO:0000313" key="3">
    <source>
        <dbReference type="Proteomes" id="UP001501822"/>
    </source>
</evidence>
<sequence>MTGDQLTTGDQPPARKKSYEEKFAERLAKRQAGRKPLKEGKVFEHGPAKFVFMFIIGFVIVTHVAILIVMMMSGMR</sequence>
<comment type="caution">
    <text evidence="2">The sequence shown here is derived from an EMBL/GenBank/DDBJ whole genome shotgun (WGS) entry which is preliminary data.</text>
</comment>
<name>A0ABN0X040_9ACTN</name>
<keyword evidence="1" id="KW-0472">Membrane</keyword>
<accession>A0ABN0X040</accession>
<dbReference type="Proteomes" id="UP001501822">
    <property type="component" value="Unassembled WGS sequence"/>
</dbReference>
<evidence type="ECO:0000313" key="2">
    <source>
        <dbReference type="EMBL" id="GAA0351639.1"/>
    </source>
</evidence>
<dbReference type="RefSeq" id="WP_252806461.1">
    <property type="nucleotide sequence ID" value="NZ_BAAABM010000045.1"/>
</dbReference>
<keyword evidence="3" id="KW-1185">Reference proteome</keyword>
<feature type="transmembrane region" description="Helical" evidence="1">
    <location>
        <begin position="50"/>
        <end position="72"/>
    </location>
</feature>
<gene>
    <name evidence="2" type="ORF">GCM10010151_46590</name>
</gene>
<proteinExistence type="predicted"/>
<keyword evidence="1" id="KW-1133">Transmembrane helix</keyword>
<evidence type="ECO:0000256" key="1">
    <source>
        <dbReference type="SAM" id="Phobius"/>
    </source>
</evidence>
<reference evidence="2 3" key="1">
    <citation type="journal article" date="2019" name="Int. J. Syst. Evol. Microbiol.">
        <title>The Global Catalogue of Microorganisms (GCM) 10K type strain sequencing project: providing services to taxonomists for standard genome sequencing and annotation.</title>
        <authorList>
            <consortium name="The Broad Institute Genomics Platform"/>
            <consortium name="The Broad Institute Genome Sequencing Center for Infectious Disease"/>
            <person name="Wu L."/>
            <person name="Ma J."/>
        </authorList>
    </citation>
    <scope>NUCLEOTIDE SEQUENCE [LARGE SCALE GENOMIC DNA]</scope>
    <source>
        <strain evidence="2 3">JCM 3146</strain>
    </source>
</reference>
<protein>
    <submittedName>
        <fullName evidence="2">Uncharacterized protein</fullName>
    </submittedName>
</protein>
<keyword evidence="1" id="KW-0812">Transmembrane</keyword>
<organism evidence="2 3">
    <name type="scientific">Actinoallomurus spadix</name>
    <dbReference type="NCBI Taxonomy" id="79912"/>
    <lineage>
        <taxon>Bacteria</taxon>
        <taxon>Bacillati</taxon>
        <taxon>Actinomycetota</taxon>
        <taxon>Actinomycetes</taxon>
        <taxon>Streptosporangiales</taxon>
        <taxon>Thermomonosporaceae</taxon>
        <taxon>Actinoallomurus</taxon>
    </lineage>
</organism>
<dbReference type="EMBL" id="BAAABM010000045">
    <property type="protein sequence ID" value="GAA0351639.1"/>
    <property type="molecule type" value="Genomic_DNA"/>
</dbReference>